<dbReference type="KEGG" id="stur:STURON_00941"/>
<evidence type="ECO:0000259" key="9">
    <source>
        <dbReference type="PROSITE" id="PS50893"/>
    </source>
</evidence>
<dbReference type="PROSITE" id="PS50929">
    <property type="entry name" value="ABC_TM1F"/>
    <property type="match status" value="1"/>
</dbReference>
<protein>
    <submittedName>
        <fullName evidence="11">ABC transporter ATP-binding protein</fullName>
    </submittedName>
</protein>
<evidence type="ECO:0000313" key="12">
    <source>
        <dbReference type="Proteomes" id="UP000067243"/>
    </source>
</evidence>
<dbReference type="SUPFAM" id="SSF52540">
    <property type="entry name" value="P-loop containing nucleoside triphosphate hydrolases"/>
    <property type="match status" value="1"/>
</dbReference>
<dbReference type="InterPro" id="IPR017871">
    <property type="entry name" value="ABC_transporter-like_CS"/>
</dbReference>
<evidence type="ECO:0000256" key="5">
    <source>
        <dbReference type="ARBA" id="ARBA00022840"/>
    </source>
</evidence>
<dbReference type="PROSITE" id="PS00211">
    <property type="entry name" value="ABC_TRANSPORTER_1"/>
    <property type="match status" value="1"/>
</dbReference>
<evidence type="ECO:0000256" key="2">
    <source>
        <dbReference type="ARBA" id="ARBA00005417"/>
    </source>
</evidence>
<dbReference type="EMBL" id="CP012328">
    <property type="protein sequence ID" value="AKU80187.1"/>
    <property type="molecule type" value="Genomic_DNA"/>
</dbReference>
<evidence type="ECO:0000256" key="1">
    <source>
        <dbReference type="ARBA" id="ARBA00004651"/>
    </source>
</evidence>
<proteinExistence type="inferred from homology"/>
<dbReference type="GO" id="GO:0005886">
    <property type="term" value="C:plasma membrane"/>
    <property type="evidence" value="ECO:0007669"/>
    <property type="project" value="UniProtKB-SubCell"/>
</dbReference>
<dbReference type="InterPro" id="IPR036640">
    <property type="entry name" value="ABC1_TM_sf"/>
</dbReference>
<feature type="transmembrane region" description="Helical" evidence="8">
    <location>
        <begin position="12"/>
        <end position="31"/>
    </location>
</feature>
<feature type="domain" description="ABC transmembrane type-1" evidence="10">
    <location>
        <begin position="16"/>
        <end position="294"/>
    </location>
</feature>
<dbReference type="SUPFAM" id="SSF90123">
    <property type="entry name" value="ABC transporter transmembrane region"/>
    <property type="match status" value="1"/>
</dbReference>
<keyword evidence="6 8" id="KW-1133">Transmembrane helix</keyword>
<evidence type="ECO:0000313" key="11">
    <source>
        <dbReference type="EMBL" id="AKU80187.1"/>
    </source>
</evidence>
<dbReference type="AlphaFoldDB" id="A0A0K1P8F9"/>
<dbReference type="GO" id="GO:0016887">
    <property type="term" value="F:ATP hydrolysis activity"/>
    <property type="evidence" value="ECO:0007669"/>
    <property type="project" value="InterPro"/>
</dbReference>
<evidence type="ECO:0000256" key="4">
    <source>
        <dbReference type="ARBA" id="ARBA00022741"/>
    </source>
</evidence>
<reference evidence="11 12" key="1">
    <citation type="journal article" date="2015" name="Genome Announc.">
        <title>Complete Genome Sequence of Spiroplasma turonicum Strain Tab4cT, a Parasite of a Horse Fly, Haematopota sp. (Diptera: Tabanidae).</title>
        <authorList>
            <person name="Davis R.E."/>
            <person name="Shao J."/>
            <person name="Zhao Y."/>
            <person name="Gasparich G.E."/>
            <person name="Gaynor B.J."/>
            <person name="Donofrio N."/>
        </authorList>
    </citation>
    <scope>NUCLEOTIDE SEQUENCE [LARGE SCALE GENOMIC DNA]</scope>
    <source>
        <strain evidence="11 12">Tab4c</strain>
    </source>
</reference>
<dbReference type="PROSITE" id="PS50893">
    <property type="entry name" value="ABC_TRANSPORTER_2"/>
    <property type="match status" value="1"/>
</dbReference>
<keyword evidence="4" id="KW-0547">Nucleotide-binding</keyword>
<keyword evidence="3 8" id="KW-0812">Transmembrane</keyword>
<name>A0A0K1P8F9_9MOLU</name>
<keyword evidence="5 11" id="KW-0067">ATP-binding</keyword>
<feature type="transmembrane region" description="Helical" evidence="8">
    <location>
        <begin position="51"/>
        <end position="69"/>
    </location>
</feature>
<evidence type="ECO:0000259" key="10">
    <source>
        <dbReference type="PROSITE" id="PS50929"/>
    </source>
</evidence>
<dbReference type="InterPro" id="IPR039421">
    <property type="entry name" value="Type_1_exporter"/>
</dbReference>
<dbReference type="PANTHER" id="PTHR24221:SF654">
    <property type="entry name" value="ATP-BINDING CASSETTE SUB-FAMILY B MEMBER 6"/>
    <property type="match status" value="1"/>
</dbReference>
<keyword evidence="12" id="KW-1185">Reference proteome</keyword>
<dbReference type="SMART" id="SM00382">
    <property type="entry name" value="AAA"/>
    <property type="match status" value="1"/>
</dbReference>
<evidence type="ECO:0000256" key="3">
    <source>
        <dbReference type="ARBA" id="ARBA00022692"/>
    </source>
</evidence>
<sequence>MTKVTNKYWYLIFMYLILSIISNAGIVYGGYKFSSIVEGLFANDIDYVLKQTYILIGAFIIGIVFYYFSELMKVFTVKKLNLQLKKIIVNKINNLSDKEYAEYKKGELLSWLTKDFDSINKMIFSGIFSICDGSAGVVLSCYAIFNFHWIIGLSLFGITILMFILPSILQPLASKKAEKLSKSNEEFVKRIENLLNGYTVFSYSNKKNVFNRLFNLENIKVEKATFSYGNIDATQKFVLFSLMIVSQLVLMLLTMFLSLNNMTEKGAMLSVANLSGTYFQAVNSLFGSLFTLRAGRMISKKFKIKEKDINYETKNISFDSLKLKNLSYKINNKVLFHNLDLEIERQKKYLIIGDSGKGKTTLFKILFGLVDDYNGEIILNEKFNYKDLNINDLRNLIAYLPQDISIFNDTLKNNLTLFNDDISEEKIINVLKKVNLSKLLENNGLDKIINSESKNMSGGELQRIVIARALLQDKDIMILDEITSSLDLENRKNIEELICKLNKTVLFISHTANTSDSGFDKIIQL</sequence>
<feature type="transmembrane region" description="Helical" evidence="8">
    <location>
        <begin position="122"/>
        <end position="145"/>
    </location>
</feature>
<dbReference type="Pfam" id="PF00664">
    <property type="entry name" value="ABC_membrane"/>
    <property type="match status" value="1"/>
</dbReference>
<dbReference type="STRING" id="216946.STURO_v1c09360"/>
<dbReference type="GO" id="GO:0140359">
    <property type="term" value="F:ABC-type transporter activity"/>
    <property type="evidence" value="ECO:0007669"/>
    <property type="project" value="InterPro"/>
</dbReference>
<gene>
    <name evidence="11" type="ORF">STURON_00941</name>
</gene>
<dbReference type="InterPro" id="IPR003593">
    <property type="entry name" value="AAA+_ATPase"/>
</dbReference>
<dbReference type="PATRIC" id="fig|216946.3.peg.973"/>
<dbReference type="InterPro" id="IPR011527">
    <property type="entry name" value="ABC1_TM_dom"/>
</dbReference>
<evidence type="ECO:0000256" key="6">
    <source>
        <dbReference type="ARBA" id="ARBA00022989"/>
    </source>
</evidence>
<evidence type="ECO:0000256" key="7">
    <source>
        <dbReference type="ARBA" id="ARBA00023136"/>
    </source>
</evidence>
<dbReference type="InterPro" id="IPR003439">
    <property type="entry name" value="ABC_transporter-like_ATP-bd"/>
</dbReference>
<feature type="transmembrane region" description="Helical" evidence="8">
    <location>
        <begin position="151"/>
        <end position="173"/>
    </location>
</feature>
<accession>A0A0K1P8F9</accession>
<dbReference type="Proteomes" id="UP000067243">
    <property type="component" value="Chromosome"/>
</dbReference>
<comment type="similarity">
    <text evidence="2">Belongs to the ABC transporter superfamily.</text>
</comment>
<dbReference type="CDD" id="cd03228">
    <property type="entry name" value="ABCC_MRP_Like"/>
    <property type="match status" value="1"/>
</dbReference>
<feature type="domain" description="ABC transporter" evidence="9">
    <location>
        <begin position="321"/>
        <end position="525"/>
    </location>
</feature>
<organism evidence="11 12">
    <name type="scientific">Spiroplasma turonicum</name>
    <dbReference type="NCBI Taxonomy" id="216946"/>
    <lineage>
        <taxon>Bacteria</taxon>
        <taxon>Bacillati</taxon>
        <taxon>Mycoplasmatota</taxon>
        <taxon>Mollicutes</taxon>
        <taxon>Entomoplasmatales</taxon>
        <taxon>Spiroplasmataceae</taxon>
        <taxon>Spiroplasma</taxon>
    </lineage>
</organism>
<dbReference type="GO" id="GO:0005524">
    <property type="term" value="F:ATP binding"/>
    <property type="evidence" value="ECO:0007669"/>
    <property type="project" value="UniProtKB-KW"/>
</dbReference>
<dbReference type="Gene3D" id="1.20.1560.10">
    <property type="entry name" value="ABC transporter type 1, transmembrane domain"/>
    <property type="match status" value="1"/>
</dbReference>
<comment type="subcellular location">
    <subcellularLocation>
        <location evidence="1">Cell membrane</location>
        <topology evidence="1">Multi-pass membrane protein</topology>
    </subcellularLocation>
</comment>
<dbReference type="Pfam" id="PF00005">
    <property type="entry name" value="ABC_tran"/>
    <property type="match status" value="1"/>
</dbReference>
<dbReference type="RefSeq" id="WP_075048751.1">
    <property type="nucleotide sequence ID" value="NZ_CP012328.1"/>
</dbReference>
<evidence type="ECO:0000256" key="8">
    <source>
        <dbReference type="SAM" id="Phobius"/>
    </source>
</evidence>
<feature type="transmembrane region" description="Helical" evidence="8">
    <location>
        <begin position="237"/>
        <end position="257"/>
    </location>
</feature>
<keyword evidence="7 8" id="KW-0472">Membrane</keyword>
<dbReference type="Gene3D" id="3.40.50.300">
    <property type="entry name" value="P-loop containing nucleotide triphosphate hydrolases"/>
    <property type="match status" value="1"/>
</dbReference>
<dbReference type="OrthoDB" id="397513at2"/>
<dbReference type="PANTHER" id="PTHR24221">
    <property type="entry name" value="ATP-BINDING CASSETTE SUB-FAMILY B"/>
    <property type="match status" value="1"/>
</dbReference>
<dbReference type="InterPro" id="IPR027417">
    <property type="entry name" value="P-loop_NTPase"/>
</dbReference>
<dbReference type="GO" id="GO:0034040">
    <property type="term" value="F:ATPase-coupled lipid transmembrane transporter activity"/>
    <property type="evidence" value="ECO:0007669"/>
    <property type="project" value="TreeGrafter"/>
</dbReference>